<gene>
    <name evidence="1" type="ORF">NQ314_004418</name>
</gene>
<proteinExistence type="predicted"/>
<accession>A0AAV8ZLM1</accession>
<evidence type="ECO:0000313" key="1">
    <source>
        <dbReference type="EMBL" id="KAJ8965020.1"/>
    </source>
</evidence>
<dbReference type="EMBL" id="JANEYF010001281">
    <property type="protein sequence ID" value="KAJ8965020.1"/>
    <property type="molecule type" value="Genomic_DNA"/>
</dbReference>
<dbReference type="AlphaFoldDB" id="A0AAV8ZLM1"/>
<dbReference type="Proteomes" id="UP001162156">
    <property type="component" value="Unassembled WGS sequence"/>
</dbReference>
<protein>
    <submittedName>
        <fullName evidence="1">Uncharacterized protein</fullName>
    </submittedName>
</protein>
<organism evidence="1 2">
    <name type="scientific">Rhamnusium bicolor</name>
    <dbReference type="NCBI Taxonomy" id="1586634"/>
    <lineage>
        <taxon>Eukaryota</taxon>
        <taxon>Metazoa</taxon>
        <taxon>Ecdysozoa</taxon>
        <taxon>Arthropoda</taxon>
        <taxon>Hexapoda</taxon>
        <taxon>Insecta</taxon>
        <taxon>Pterygota</taxon>
        <taxon>Neoptera</taxon>
        <taxon>Endopterygota</taxon>
        <taxon>Coleoptera</taxon>
        <taxon>Polyphaga</taxon>
        <taxon>Cucujiformia</taxon>
        <taxon>Chrysomeloidea</taxon>
        <taxon>Cerambycidae</taxon>
        <taxon>Lepturinae</taxon>
        <taxon>Rhagiini</taxon>
        <taxon>Rhamnusium</taxon>
    </lineage>
</organism>
<evidence type="ECO:0000313" key="2">
    <source>
        <dbReference type="Proteomes" id="UP001162156"/>
    </source>
</evidence>
<sequence length="88" mass="9857">MIICAADSGIPWTSLQGCLSSGQADELLVENGERTYSVEPKITGIPTIIFNDIFSDALNRMARTNFLNVVEFISEGRGMWRLSFKWVK</sequence>
<reference evidence="1" key="1">
    <citation type="journal article" date="2023" name="Insect Mol. Biol.">
        <title>Genome sequencing provides insights into the evolution of gene families encoding plant cell wall-degrading enzymes in longhorned beetles.</title>
        <authorList>
            <person name="Shin N.R."/>
            <person name="Okamura Y."/>
            <person name="Kirsch R."/>
            <person name="Pauchet Y."/>
        </authorList>
    </citation>
    <scope>NUCLEOTIDE SEQUENCE</scope>
    <source>
        <strain evidence="1">RBIC_L_NR</strain>
    </source>
</reference>
<comment type="caution">
    <text evidence="1">The sequence shown here is derived from an EMBL/GenBank/DDBJ whole genome shotgun (WGS) entry which is preliminary data.</text>
</comment>
<keyword evidence="2" id="KW-1185">Reference proteome</keyword>
<name>A0AAV8ZLM1_9CUCU</name>